<dbReference type="AlphaFoldDB" id="A0A0F7Q3R1"/>
<comment type="similarity">
    <text evidence="2 5">Belongs to the UDP-glycosyltransferase family.</text>
</comment>
<evidence type="ECO:0000256" key="3">
    <source>
        <dbReference type="ARBA" id="ARBA00022679"/>
    </source>
</evidence>
<evidence type="ECO:0000256" key="5">
    <source>
        <dbReference type="RuleBase" id="RU003718"/>
    </source>
</evidence>
<dbReference type="GO" id="GO:0035251">
    <property type="term" value="F:UDP-glucosyltransferase activity"/>
    <property type="evidence" value="ECO:0007669"/>
    <property type="project" value="InterPro"/>
</dbReference>
<dbReference type="Gene3D" id="3.40.50.2000">
    <property type="entry name" value="Glycogen Phosphorylase B"/>
    <property type="match status" value="2"/>
</dbReference>
<dbReference type="UniPathway" id="UPA00213"/>
<organism evidence="7">
    <name type="scientific">Panax quinquefolius</name>
    <name type="common">American ginseng</name>
    <name type="synonym">Aralia quinquefolia</name>
    <dbReference type="NCBI Taxonomy" id="44588"/>
    <lineage>
        <taxon>Eukaryota</taxon>
        <taxon>Viridiplantae</taxon>
        <taxon>Streptophyta</taxon>
        <taxon>Embryophyta</taxon>
        <taxon>Tracheophyta</taxon>
        <taxon>Spermatophyta</taxon>
        <taxon>Magnoliopsida</taxon>
        <taxon>eudicotyledons</taxon>
        <taxon>Gunneridae</taxon>
        <taxon>Pentapetalae</taxon>
        <taxon>asterids</taxon>
        <taxon>campanulids</taxon>
        <taxon>Apiales</taxon>
        <taxon>Araliaceae</taxon>
        <taxon>Panax</taxon>
    </lineage>
</organism>
<evidence type="ECO:0000256" key="4">
    <source>
        <dbReference type="ARBA" id="ARBA00023229"/>
    </source>
</evidence>
<dbReference type="PROSITE" id="PS00375">
    <property type="entry name" value="UDPGT"/>
    <property type="match status" value="1"/>
</dbReference>
<dbReference type="Pfam" id="PF00201">
    <property type="entry name" value="UDPGT"/>
    <property type="match status" value="1"/>
</dbReference>
<dbReference type="EC" id="2.4.1.-" evidence="6"/>
<evidence type="ECO:0000256" key="1">
    <source>
        <dbReference type="ARBA" id="ARBA00004721"/>
    </source>
</evidence>
<dbReference type="PANTHER" id="PTHR48048">
    <property type="entry name" value="GLYCOSYLTRANSFERASE"/>
    <property type="match status" value="1"/>
</dbReference>
<proteinExistence type="evidence at transcript level"/>
<dbReference type="SUPFAM" id="SSF53756">
    <property type="entry name" value="UDP-Glycosyltransferase/glycogen phosphorylase"/>
    <property type="match status" value="1"/>
</dbReference>
<name>A0A0F7Q3R1_PANQU</name>
<dbReference type="SMR" id="A0A0F7Q3R1"/>
<keyword evidence="4" id="KW-0414">Isoprene biosynthesis</keyword>
<reference evidence="7" key="1">
    <citation type="submission" date="2014-12" db="EMBL/GenBank/DDBJ databases">
        <authorList>
            <person name="Lu C."/>
            <person name="Zhao S."/>
            <person name="Li G."/>
            <person name="Yang Y."/>
            <person name="Xu T."/>
        </authorList>
    </citation>
    <scope>NUCLEOTIDE SEQUENCE</scope>
</reference>
<dbReference type="FunFam" id="3.40.50.2000:FF:000056">
    <property type="entry name" value="Glycosyltransferase"/>
    <property type="match status" value="1"/>
</dbReference>
<dbReference type="EMBL" id="KP316548">
    <property type="protein sequence ID" value="AKI06370.1"/>
    <property type="molecule type" value="mRNA"/>
</dbReference>
<accession>A0A0F7Q3R1</accession>
<dbReference type="GO" id="GO:0016114">
    <property type="term" value="P:terpenoid biosynthetic process"/>
    <property type="evidence" value="ECO:0007669"/>
    <property type="project" value="UniProtKB-UniPathway"/>
</dbReference>
<dbReference type="InterPro" id="IPR035595">
    <property type="entry name" value="UDP_glycos_trans_CS"/>
</dbReference>
<evidence type="ECO:0000256" key="6">
    <source>
        <dbReference type="RuleBase" id="RU362057"/>
    </source>
</evidence>
<dbReference type="CDD" id="cd03784">
    <property type="entry name" value="GT1_Gtf-like"/>
    <property type="match status" value="1"/>
</dbReference>
<protein>
    <recommendedName>
        <fullName evidence="6">Glycosyltransferase</fullName>
        <ecNumber evidence="6">2.4.1.-</ecNumber>
    </recommendedName>
</protein>
<evidence type="ECO:0000256" key="2">
    <source>
        <dbReference type="ARBA" id="ARBA00009995"/>
    </source>
</evidence>
<evidence type="ECO:0000313" key="7">
    <source>
        <dbReference type="EMBL" id="AKI06370.1"/>
    </source>
</evidence>
<comment type="pathway">
    <text evidence="1">Secondary metabolite biosynthesis; terpenoid biosynthesis.</text>
</comment>
<keyword evidence="3 5" id="KW-0808">Transferase</keyword>
<keyword evidence="5" id="KW-0328">Glycosyltransferase</keyword>
<sequence>MKSELIFLPAPAIGHLVGMVEMAKLFISRHENLSVTVLIAKFYMDTGVDNYNKSLLTNPTPRLTIVNLPETDPQNYMLKPRHAIFPSVIETQKTHVRDIISGMTQSESTQVVGLLVDLLFINIMDIANEFNVPTYVYSPAGAGHLGLAFHLQTLNDKKQDVTEFRNSDTELLVPSFANPVPAEVLPSMYVDKEGGYDYLFSLFRRCRESKAIIINTFEELEPYAINSLRMDSMIPPIYPVGPILNLNGDGQNSDEAAVILGWLDDQPPSSVVFLCFGSYGSFQENQVKEIAMGLERSGHRFLWSLRPSIPKGETKLQLKYSNLKEILPVGFLDRTSCVGKVIGWAPQVAVLGHESVGGFLSHCGWNSTLESVWCGVPVATWPMYGEQQLNAFEMVKELGIAVEIEVDYKKDYFNMKNDFIVRAEEIETKIKKLMMDENNSEIRKKVKEMKEKSRAAMSENGSSYNSLAKLFEEIM</sequence>
<dbReference type="PANTHER" id="PTHR48048:SF45">
    <property type="entry name" value="GLYCOSYLTRANSFERASE"/>
    <property type="match status" value="1"/>
</dbReference>
<dbReference type="InterPro" id="IPR050481">
    <property type="entry name" value="UDP-glycosyltransf_plant"/>
</dbReference>
<dbReference type="InterPro" id="IPR002213">
    <property type="entry name" value="UDP_glucos_trans"/>
</dbReference>